<comment type="caution">
    <text evidence="8">The sequence shown here is derived from an EMBL/GenBank/DDBJ whole genome shotgun (WGS) entry which is preliminary data.</text>
</comment>
<dbReference type="PANTHER" id="PTHR43811">
    <property type="entry name" value="FKBP-TYPE PEPTIDYL-PROLYL CIS-TRANS ISOMERASE FKPA"/>
    <property type="match status" value="1"/>
</dbReference>
<keyword evidence="6" id="KW-0732">Signal</keyword>
<dbReference type="InterPro" id="IPR046357">
    <property type="entry name" value="PPIase_dom_sf"/>
</dbReference>
<evidence type="ECO:0000256" key="3">
    <source>
        <dbReference type="ARBA" id="ARBA00023110"/>
    </source>
</evidence>
<organism evidence="8 9">
    <name type="scientific">Stephanodiscus triporus</name>
    <dbReference type="NCBI Taxonomy" id="2934178"/>
    <lineage>
        <taxon>Eukaryota</taxon>
        <taxon>Sar</taxon>
        <taxon>Stramenopiles</taxon>
        <taxon>Ochrophyta</taxon>
        <taxon>Bacillariophyta</taxon>
        <taxon>Coscinodiscophyceae</taxon>
        <taxon>Thalassiosirophycidae</taxon>
        <taxon>Stephanodiscales</taxon>
        <taxon>Stephanodiscaceae</taxon>
        <taxon>Stephanodiscus</taxon>
    </lineage>
</organism>
<feature type="signal peptide" evidence="6">
    <location>
        <begin position="1"/>
        <end position="19"/>
    </location>
</feature>
<evidence type="ECO:0000256" key="6">
    <source>
        <dbReference type="SAM" id="SignalP"/>
    </source>
</evidence>
<dbReference type="Proteomes" id="UP001530315">
    <property type="component" value="Unassembled WGS sequence"/>
</dbReference>
<feature type="domain" description="PPIase FKBP-type" evidence="7">
    <location>
        <begin position="152"/>
        <end position="229"/>
    </location>
</feature>
<evidence type="ECO:0000256" key="2">
    <source>
        <dbReference type="ARBA" id="ARBA00013194"/>
    </source>
</evidence>
<dbReference type="Gene3D" id="3.10.50.40">
    <property type="match status" value="1"/>
</dbReference>
<accession>A0ABD3N7L8</accession>
<reference evidence="8 9" key="1">
    <citation type="submission" date="2024-10" db="EMBL/GenBank/DDBJ databases">
        <title>Updated reference genomes for cyclostephanoid diatoms.</title>
        <authorList>
            <person name="Roberts W.R."/>
            <person name="Alverson A.J."/>
        </authorList>
    </citation>
    <scope>NUCLEOTIDE SEQUENCE [LARGE SCALE GENOMIC DNA]</scope>
    <source>
        <strain evidence="8 9">AJA276-08</strain>
    </source>
</reference>
<dbReference type="PANTHER" id="PTHR43811:SF19">
    <property type="entry name" value="39 KDA FK506-BINDING NUCLEAR PROTEIN"/>
    <property type="match status" value="1"/>
</dbReference>
<keyword evidence="3 5" id="KW-0697">Rotamase</keyword>
<feature type="chain" id="PRO_5044800037" description="peptidylprolyl isomerase" evidence="6">
    <location>
        <begin position="20"/>
        <end position="299"/>
    </location>
</feature>
<evidence type="ECO:0000256" key="4">
    <source>
        <dbReference type="ARBA" id="ARBA00023235"/>
    </source>
</evidence>
<dbReference type="Pfam" id="PF00254">
    <property type="entry name" value="FKBP_C"/>
    <property type="match status" value="1"/>
</dbReference>
<keyword evidence="9" id="KW-1185">Reference proteome</keyword>
<sequence length="299" mass="31853">MNLATFSVVLSLALPAASGFANNGAAIRPRSARQSSKGPQSRLLVEREGGFEFNSLDIENPPSPSRRHSRRGAIARAAGQLAAGIAAASAAFSNPTVSCADIEGVVTIPQSTAPPTSTASNVDGKSVTVFKTKSGLQYIDIAEGAGATPKYGNFVSIAYKAYVKLPDAKGRSFKLDEFDHDEGYLVKHGNGRTVPGLDEGLHTMRVGGKRRIIVPPKLGYVTSGLGPIPVGPYGRWKLNRLIDRMVELRGGNVIFDVVMNSVMEDEADQGYYTDESLSPEDFGTLRQNIEASQQAARGK</sequence>
<evidence type="ECO:0000259" key="7">
    <source>
        <dbReference type="PROSITE" id="PS50059"/>
    </source>
</evidence>
<comment type="catalytic activity">
    <reaction evidence="1 5">
        <text>[protein]-peptidylproline (omega=180) = [protein]-peptidylproline (omega=0)</text>
        <dbReference type="Rhea" id="RHEA:16237"/>
        <dbReference type="Rhea" id="RHEA-COMP:10747"/>
        <dbReference type="Rhea" id="RHEA-COMP:10748"/>
        <dbReference type="ChEBI" id="CHEBI:83833"/>
        <dbReference type="ChEBI" id="CHEBI:83834"/>
        <dbReference type="EC" id="5.2.1.8"/>
    </reaction>
</comment>
<gene>
    <name evidence="8" type="ORF">ACHAW5_004937</name>
</gene>
<dbReference type="PROSITE" id="PS50059">
    <property type="entry name" value="FKBP_PPIASE"/>
    <property type="match status" value="1"/>
</dbReference>
<dbReference type="AlphaFoldDB" id="A0ABD3N7L8"/>
<proteinExistence type="predicted"/>
<protein>
    <recommendedName>
        <fullName evidence="2 5">peptidylprolyl isomerase</fullName>
        <ecNumber evidence="2 5">5.2.1.8</ecNumber>
    </recommendedName>
</protein>
<name>A0ABD3N7L8_9STRA</name>
<evidence type="ECO:0000313" key="8">
    <source>
        <dbReference type="EMBL" id="KAL3772099.1"/>
    </source>
</evidence>
<evidence type="ECO:0000256" key="1">
    <source>
        <dbReference type="ARBA" id="ARBA00000971"/>
    </source>
</evidence>
<evidence type="ECO:0000313" key="9">
    <source>
        <dbReference type="Proteomes" id="UP001530315"/>
    </source>
</evidence>
<evidence type="ECO:0000256" key="5">
    <source>
        <dbReference type="PROSITE-ProRule" id="PRU00277"/>
    </source>
</evidence>
<dbReference type="SUPFAM" id="SSF54534">
    <property type="entry name" value="FKBP-like"/>
    <property type="match status" value="1"/>
</dbReference>
<dbReference type="GO" id="GO:0003755">
    <property type="term" value="F:peptidyl-prolyl cis-trans isomerase activity"/>
    <property type="evidence" value="ECO:0007669"/>
    <property type="project" value="UniProtKB-KW"/>
</dbReference>
<dbReference type="EC" id="5.2.1.8" evidence="2 5"/>
<keyword evidence="4 5" id="KW-0413">Isomerase</keyword>
<dbReference type="EMBL" id="JALLAZ020001587">
    <property type="protein sequence ID" value="KAL3772099.1"/>
    <property type="molecule type" value="Genomic_DNA"/>
</dbReference>
<dbReference type="InterPro" id="IPR001179">
    <property type="entry name" value="PPIase_FKBP_dom"/>
</dbReference>